<organism evidence="5 6">
    <name type="scientific">Haematococcus lacustris</name>
    <name type="common">Green alga</name>
    <name type="synonym">Haematococcus pluvialis</name>
    <dbReference type="NCBI Taxonomy" id="44745"/>
    <lineage>
        <taxon>Eukaryota</taxon>
        <taxon>Viridiplantae</taxon>
        <taxon>Chlorophyta</taxon>
        <taxon>core chlorophytes</taxon>
        <taxon>Chlorophyceae</taxon>
        <taxon>CS clade</taxon>
        <taxon>Chlamydomonadales</taxon>
        <taxon>Haematococcaceae</taxon>
        <taxon>Haematococcus</taxon>
    </lineage>
</organism>
<dbReference type="InterPro" id="IPR008145">
    <property type="entry name" value="GK/Ca_channel_bsu"/>
</dbReference>
<dbReference type="InterPro" id="IPR008144">
    <property type="entry name" value="Guanylate_kin-like_dom"/>
</dbReference>
<evidence type="ECO:0000256" key="1">
    <source>
        <dbReference type="ARBA" id="ARBA00005790"/>
    </source>
</evidence>
<dbReference type="GO" id="GO:0004385">
    <property type="term" value="F:GMP kinase activity"/>
    <property type="evidence" value="ECO:0007669"/>
    <property type="project" value="TreeGrafter"/>
</dbReference>
<dbReference type="PROSITE" id="PS50052">
    <property type="entry name" value="GUANYLATE_KINASE_2"/>
    <property type="match status" value="1"/>
</dbReference>
<comment type="caution">
    <text evidence="5">The sequence shown here is derived from an EMBL/GenBank/DDBJ whole genome shotgun (WGS) entry which is preliminary data.</text>
</comment>
<dbReference type="SUPFAM" id="SSF52540">
    <property type="entry name" value="P-loop containing nucleoside triphosphate hydrolases"/>
    <property type="match status" value="1"/>
</dbReference>
<evidence type="ECO:0000313" key="5">
    <source>
        <dbReference type="EMBL" id="GFH10920.1"/>
    </source>
</evidence>
<dbReference type="Pfam" id="PF00625">
    <property type="entry name" value="Guanylate_kin"/>
    <property type="match status" value="1"/>
</dbReference>
<reference evidence="5 6" key="1">
    <citation type="submission" date="2020-02" db="EMBL/GenBank/DDBJ databases">
        <title>Draft genome sequence of Haematococcus lacustris strain NIES-144.</title>
        <authorList>
            <person name="Morimoto D."/>
            <person name="Nakagawa S."/>
            <person name="Yoshida T."/>
            <person name="Sawayama S."/>
        </authorList>
    </citation>
    <scope>NUCLEOTIDE SEQUENCE [LARGE SCALE GENOMIC DNA]</scope>
    <source>
        <strain evidence="5 6">NIES-144</strain>
    </source>
</reference>
<accession>A0A699YLL9</accession>
<dbReference type="Gene3D" id="3.40.50.300">
    <property type="entry name" value="P-loop containing nucleotide triphosphate hydrolases"/>
    <property type="match status" value="1"/>
</dbReference>
<dbReference type="PANTHER" id="PTHR23117:SF13">
    <property type="entry name" value="GUANYLATE KINASE"/>
    <property type="match status" value="1"/>
</dbReference>
<feature type="domain" description="Guanylate kinase-like" evidence="4">
    <location>
        <begin position="1"/>
        <end position="75"/>
    </location>
</feature>
<keyword evidence="3" id="KW-0418">Kinase</keyword>
<evidence type="ECO:0000313" key="6">
    <source>
        <dbReference type="Proteomes" id="UP000485058"/>
    </source>
</evidence>
<dbReference type="Proteomes" id="UP000485058">
    <property type="component" value="Unassembled WGS sequence"/>
</dbReference>
<evidence type="ECO:0000256" key="3">
    <source>
        <dbReference type="ARBA" id="ARBA00022777"/>
    </source>
</evidence>
<protein>
    <recommendedName>
        <fullName evidence="4">Guanylate kinase-like domain-containing protein</fullName>
    </recommendedName>
</protein>
<keyword evidence="2" id="KW-0808">Transferase</keyword>
<proteinExistence type="inferred from homology"/>
<dbReference type="GO" id="GO:0005829">
    <property type="term" value="C:cytosol"/>
    <property type="evidence" value="ECO:0007669"/>
    <property type="project" value="TreeGrafter"/>
</dbReference>
<dbReference type="PANTHER" id="PTHR23117">
    <property type="entry name" value="GUANYLATE KINASE-RELATED"/>
    <property type="match status" value="1"/>
</dbReference>
<comment type="similarity">
    <text evidence="1">Belongs to the guanylate kinase family.</text>
</comment>
<dbReference type="AlphaFoldDB" id="A0A699YLL9"/>
<feature type="non-terminal residue" evidence="5">
    <location>
        <position position="130"/>
    </location>
</feature>
<dbReference type="InterPro" id="IPR027417">
    <property type="entry name" value="P-loop_NTPase"/>
</dbReference>
<name>A0A699YLL9_HAELA</name>
<gene>
    <name evidence="5" type="ORF">HaLaN_06325</name>
</gene>
<sequence length="130" mass="14760">NKRIDGLYIYIQPPSLQELEQRIRSRSKEAASTIKSRLAWAAQQVAKSAKPGLFDHVVENTEFEPVYRDVKEAISTLSPIIRNRLRGLPAYVLDYSDLIPPNLVETPFLKPIIIAGPNTGKTTQQLYWLL</sequence>
<feature type="non-terminal residue" evidence="5">
    <location>
        <position position="1"/>
    </location>
</feature>
<keyword evidence="6" id="KW-1185">Reference proteome</keyword>
<dbReference type="EMBL" id="BLLF01000359">
    <property type="protein sequence ID" value="GFH10920.1"/>
    <property type="molecule type" value="Genomic_DNA"/>
</dbReference>
<evidence type="ECO:0000256" key="2">
    <source>
        <dbReference type="ARBA" id="ARBA00022679"/>
    </source>
</evidence>
<evidence type="ECO:0000259" key="4">
    <source>
        <dbReference type="PROSITE" id="PS50052"/>
    </source>
</evidence>